<comment type="caution">
    <text evidence="3">The sequence shown here is derived from an EMBL/GenBank/DDBJ whole genome shotgun (WGS) entry which is preliminary data.</text>
</comment>
<dbReference type="Proteomes" id="UP001642483">
    <property type="component" value="Unassembled WGS sequence"/>
</dbReference>
<dbReference type="PRINTS" id="PR00178">
    <property type="entry name" value="FATTYACIDBP"/>
</dbReference>
<proteinExistence type="inferred from homology"/>
<dbReference type="SUPFAM" id="SSF50814">
    <property type="entry name" value="Lipocalins"/>
    <property type="match status" value="1"/>
</dbReference>
<dbReference type="CDD" id="cd00742">
    <property type="entry name" value="FABP"/>
    <property type="match status" value="1"/>
</dbReference>
<dbReference type="PANTHER" id="PTHR11955">
    <property type="entry name" value="FATTY ACID BINDING PROTEIN"/>
    <property type="match status" value="1"/>
</dbReference>
<dbReference type="EMBL" id="CAWYQH010000057">
    <property type="protein sequence ID" value="CAK8678808.1"/>
    <property type="molecule type" value="Genomic_DNA"/>
</dbReference>
<evidence type="ECO:0000313" key="3">
    <source>
        <dbReference type="EMBL" id="CAK8678808.1"/>
    </source>
</evidence>
<dbReference type="Gene3D" id="2.40.128.20">
    <property type="match status" value="1"/>
</dbReference>
<dbReference type="InterPro" id="IPR000463">
    <property type="entry name" value="Fatty_acid-bd"/>
</dbReference>
<evidence type="ECO:0000256" key="1">
    <source>
        <dbReference type="ARBA" id="ARBA00008390"/>
    </source>
</evidence>
<keyword evidence="4" id="KW-1185">Reference proteome</keyword>
<dbReference type="InterPro" id="IPR012674">
    <property type="entry name" value="Calycin"/>
</dbReference>
<evidence type="ECO:0000259" key="2">
    <source>
        <dbReference type="Pfam" id="PF00061"/>
    </source>
</evidence>
<accession>A0ABP0FIJ3</accession>
<comment type="similarity">
    <text evidence="1">Belongs to the calycin superfamily. Fatty-acid binding protein (FABP) family.</text>
</comment>
<evidence type="ECO:0000313" key="4">
    <source>
        <dbReference type="Proteomes" id="UP001642483"/>
    </source>
</evidence>
<dbReference type="InterPro" id="IPR031259">
    <property type="entry name" value="ILBP"/>
</dbReference>
<dbReference type="InterPro" id="IPR000566">
    <property type="entry name" value="Lipocln_cytosolic_FA-bd_dom"/>
</dbReference>
<protein>
    <recommendedName>
        <fullName evidence="2">Lipocalin/cytosolic fatty-acid binding domain-containing protein</fullName>
    </recommendedName>
</protein>
<name>A0ABP0FIJ3_CLALP</name>
<sequence>MAAALQGEWSLDHNENYDDFLKAAGMGAMKRTMAVKLGGSLTITPLGDAKLKVKTVNGPKTKEREIPIGVEFEDEGVDGATAKGKFVFENGKMVGNFITGKGKKLAISREIQNGLLVQTMNFDGTECKRFYKKK</sequence>
<reference evidence="3 4" key="1">
    <citation type="submission" date="2024-02" db="EMBL/GenBank/DDBJ databases">
        <authorList>
            <person name="Daric V."/>
            <person name="Darras S."/>
        </authorList>
    </citation>
    <scope>NUCLEOTIDE SEQUENCE [LARGE SCALE GENOMIC DNA]</scope>
</reference>
<dbReference type="Pfam" id="PF00061">
    <property type="entry name" value="Lipocalin"/>
    <property type="match status" value="1"/>
</dbReference>
<gene>
    <name evidence="3" type="ORF">CVLEPA_LOCUS9088</name>
</gene>
<feature type="domain" description="Lipocalin/cytosolic fatty-acid binding" evidence="2">
    <location>
        <begin position="6"/>
        <end position="133"/>
    </location>
</feature>
<organism evidence="3 4">
    <name type="scientific">Clavelina lepadiformis</name>
    <name type="common">Light-bulb sea squirt</name>
    <name type="synonym">Ascidia lepadiformis</name>
    <dbReference type="NCBI Taxonomy" id="159417"/>
    <lineage>
        <taxon>Eukaryota</taxon>
        <taxon>Metazoa</taxon>
        <taxon>Chordata</taxon>
        <taxon>Tunicata</taxon>
        <taxon>Ascidiacea</taxon>
        <taxon>Aplousobranchia</taxon>
        <taxon>Clavelinidae</taxon>
        <taxon>Clavelina</taxon>
    </lineage>
</organism>